<accession>A0A833ZT20</accession>
<dbReference type="AlphaFoldDB" id="A0A833ZT20"/>
<dbReference type="Proteomes" id="UP000664940">
    <property type="component" value="Unassembled WGS sequence"/>
</dbReference>
<name>A0A833ZT20_9CHIR</name>
<dbReference type="PANTHER" id="PTHR44188:SF3">
    <property type="entry name" value="GANGLIOSIDE-INDUCED DIFFERENTIATION-ASSOCIATED PROTEIN 1"/>
    <property type="match status" value="1"/>
</dbReference>
<protein>
    <submittedName>
        <fullName evidence="2">Ganglioside induced differentiation associated protein 1</fullName>
    </submittedName>
</protein>
<evidence type="ECO:0000256" key="1">
    <source>
        <dbReference type="ARBA" id="ARBA00007409"/>
    </source>
</evidence>
<organism evidence="2 3">
    <name type="scientific">Phyllostomus discolor</name>
    <name type="common">pale spear-nosed bat</name>
    <dbReference type="NCBI Taxonomy" id="89673"/>
    <lineage>
        <taxon>Eukaryota</taxon>
        <taxon>Metazoa</taxon>
        <taxon>Chordata</taxon>
        <taxon>Craniata</taxon>
        <taxon>Vertebrata</taxon>
        <taxon>Euteleostomi</taxon>
        <taxon>Mammalia</taxon>
        <taxon>Eutheria</taxon>
        <taxon>Laurasiatheria</taxon>
        <taxon>Chiroptera</taxon>
        <taxon>Yangochiroptera</taxon>
        <taxon>Phyllostomidae</taxon>
        <taxon>Phyllostominae</taxon>
        <taxon>Phyllostomus</taxon>
    </lineage>
</organism>
<dbReference type="GO" id="GO:0005741">
    <property type="term" value="C:mitochondrial outer membrane"/>
    <property type="evidence" value="ECO:0007669"/>
    <property type="project" value="TreeGrafter"/>
</dbReference>
<sequence length="110" mass="12539">MPDKGSMYYPRVQHYRELLDSLPMDAYTHGCILHPELTVDSMIPAYATTRIRSQIGNTESELKKLAEENPDLQEAYIAKQKRLKVSKPGCPQLTTTICTKRSTFCKVSLF</sequence>
<gene>
    <name evidence="2" type="ORF">HJG60_005502</name>
</gene>
<dbReference type="EMBL" id="JABVXQ010000007">
    <property type="protein sequence ID" value="KAF6099369.1"/>
    <property type="molecule type" value="Genomic_DNA"/>
</dbReference>
<dbReference type="GO" id="GO:0008053">
    <property type="term" value="P:mitochondrial fusion"/>
    <property type="evidence" value="ECO:0007669"/>
    <property type="project" value="TreeGrafter"/>
</dbReference>
<evidence type="ECO:0000313" key="3">
    <source>
        <dbReference type="Proteomes" id="UP000664940"/>
    </source>
</evidence>
<dbReference type="GO" id="GO:0006626">
    <property type="term" value="P:protein targeting to mitochondrion"/>
    <property type="evidence" value="ECO:0007669"/>
    <property type="project" value="TreeGrafter"/>
</dbReference>
<comment type="caution">
    <text evidence="2">The sequence shown here is derived from an EMBL/GenBank/DDBJ whole genome shotgun (WGS) entry which is preliminary data.</text>
</comment>
<evidence type="ECO:0000313" key="2">
    <source>
        <dbReference type="EMBL" id="KAF6099369.1"/>
    </source>
</evidence>
<dbReference type="PANTHER" id="PTHR44188">
    <property type="entry name" value="GDAP1, ISOFORM A"/>
    <property type="match status" value="1"/>
</dbReference>
<dbReference type="GO" id="GO:0000266">
    <property type="term" value="P:mitochondrial fission"/>
    <property type="evidence" value="ECO:0007669"/>
    <property type="project" value="TreeGrafter"/>
</dbReference>
<reference evidence="2 3" key="1">
    <citation type="journal article" date="2020" name="Nature">
        <title>Six reference-quality genomes reveal evolution of bat adaptations.</title>
        <authorList>
            <person name="Jebb D."/>
            <person name="Huang Z."/>
            <person name="Pippel M."/>
            <person name="Hughes G.M."/>
            <person name="Lavrichenko K."/>
            <person name="Devanna P."/>
            <person name="Winkler S."/>
            <person name="Jermiin L.S."/>
            <person name="Skirmuntt E.C."/>
            <person name="Katzourakis A."/>
            <person name="Burkitt-Gray L."/>
            <person name="Ray D.A."/>
            <person name="Sullivan K.A.M."/>
            <person name="Roscito J.G."/>
            <person name="Kirilenko B.M."/>
            <person name="Davalos L.M."/>
            <person name="Corthals A.P."/>
            <person name="Power M.L."/>
            <person name="Jones G."/>
            <person name="Ransome R.D."/>
            <person name="Dechmann D.K.N."/>
            <person name="Locatelli A.G."/>
            <person name="Puechmaille S.J."/>
            <person name="Fedrigo O."/>
            <person name="Jarvis E.D."/>
            <person name="Hiller M."/>
            <person name="Vernes S.C."/>
            <person name="Myers E.W."/>
            <person name="Teeling E.C."/>
        </authorList>
    </citation>
    <scope>NUCLEOTIDE SEQUENCE [LARGE SCALE GENOMIC DNA]</scope>
    <source>
        <strain evidence="2">Bat1K_MPI-CBG_1</strain>
    </source>
</reference>
<comment type="similarity">
    <text evidence="1">Belongs to the GST superfamily.</text>
</comment>
<proteinExistence type="inferred from homology"/>